<name>A0A0A7FXM2_9CLOT</name>
<keyword evidence="1" id="KW-0472">Membrane</keyword>
<dbReference type="HOGENOM" id="CLU_210189_5_1_9"/>
<dbReference type="RefSeq" id="WP_144316894.1">
    <property type="nucleotide sequence ID" value="NZ_CP006905.1"/>
</dbReference>
<reference evidence="2 3" key="1">
    <citation type="journal article" date="2015" name="Infect. Genet. Evol.">
        <title>Genomic sequences of six botulinum neurotoxin-producing strains representing three clostridial species illustrate the mobility and diversity of botulinum neurotoxin genes.</title>
        <authorList>
            <person name="Smith T.J."/>
            <person name="Hill K.K."/>
            <person name="Xie G."/>
            <person name="Foley B.T."/>
            <person name="Williamson C.H."/>
            <person name="Foster J.T."/>
            <person name="Johnson S.L."/>
            <person name="Chertkov O."/>
            <person name="Teshima H."/>
            <person name="Gibbons H.S."/>
            <person name="Johnsky L.A."/>
            <person name="Karavis M.A."/>
            <person name="Smith L.A."/>
        </authorList>
    </citation>
    <scope>NUCLEOTIDE SEQUENCE [LARGE SCALE GENOMIC DNA]</scope>
    <source>
        <strain evidence="2">Sullivan</strain>
    </source>
</reference>
<dbReference type="Proteomes" id="UP000030635">
    <property type="component" value="Chromosome"/>
</dbReference>
<dbReference type="NCBIfam" id="NF033493">
    <property type="entry name" value="MetS_like_NSS"/>
    <property type="match status" value="1"/>
</dbReference>
<feature type="transmembrane region" description="Helical" evidence="1">
    <location>
        <begin position="6"/>
        <end position="28"/>
    </location>
</feature>
<keyword evidence="1" id="KW-0812">Transmembrane</keyword>
<accession>A0A0A7FXM2</accession>
<keyword evidence="1" id="KW-1133">Transmembrane helix</keyword>
<protein>
    <submittedName>
        <fullName evidence="2">Putative membrane protein</fullName>
    </submittedName>
</protein>
<evidence type="ECO:0000313" key="3">
    <source>
        <dbReference type="Proteomes" id="UP000030635"/>
    </source>
</evidence>
<evidence type="ECO:0000313" key="2">
    <source>
        <dbReference type="EMBL" id="AIY84384.1"/>
    </source>
</evidence>
<sequence>MTGSAIAFLVIGATVLWGGLLLTLMITIKNEKAAN</sequence>
<dbReference type="KEGG" id="cbv:U729_995"/>
<dbReference type="AlphaFoldDB" id="A0A0A7FXM2"/>
<dbReference type="EMBL" id="CP006905">
    <property type="protein sequence ID" value="AIY84384.1"/>
    <property type="molecule type" value="Genomic_DNA"/>
</dbReference>
<organism evidence="2 3">
    <name type="scientific">Clostridium baratii str. Sullivan</name>
    <dbReference type="NCBI Taxonomy" id="1415775"/>
    <lineage>
        <taxon>Bacteria</taxon>
        <taxon>Bacillati</taxon>
        <taxon>Bacillota</taxon>
        <taxon>Clostridia</taxon>
        <taxon>Eubacteriales</taxon>
        <taxon>Clostridiaceae</taxon>
        <taxon>Clostridium</taxon>
    </lineage>
</organism>
<proteinExistence type="predicted"/>
<gene>
    <name evidence="2" type="ORF">U729_995</name>
</gene>
<evidence type="ECO:0000256" key="1">
    <source>
        <dbReference type="SAM" id="Phobius"/>
    </source>
</evidence>
<dbReference type="OrthoDB" id="2055915at2"/>
<keyword evidence="3" id="KW-1185">Reference proteome</keyword>